<sequence length="567" mass="65467">MEDIERGIKCLREKWEDEIAIKLLEALRVIDLCELRGKLNLDPVVVKCPGDELGRSLCYLVLCYVLVWSPHRVKCEGLTLSNESRGHIDVGILDVIQLHRIKGIETQIIMKDMDLPLGYLVYCALQVENLAWNVNNKVCMDLYICKVMNSDLDNMVGKDQLIEIYNRAMLYPEIVSEKIFDRSYQLLLVENSVNELLPLPSVSLALRVVMEVVDQPDLNFFNQSRLISVLLINLIFLSEHKSMDITELHSVLNELGTTHSLVALFSYLLYHLANFLLRIANICKVLSISDRGMDVMETNAVKTVLKTFRSFEYQLPHWFDKTMHISLPPIPKSTFIFEKAEKMIISSFHTTFERVLLCLFYSINLTTRILNQYKIMGINPFEIDSADEINLKHSKFQLMKYAHQLVFIPAFSTLLLAEQLRSFNTGLLVDTKYLLIFANLIHACTKQYIMSVLSLNENVALYQLLRFISRVSIDDLLLQRISITLLNDILFHSGQPKFRNWCKQKDLCRSAMKSYVHLWNDGSDTYTDIYSKILNSKQPSIEKKKTILAEYLDILPNNMRLEISGTD</sequence>
<evidence type="ECO:0000313" key="1">
    <source>
        <dbReference type="EMBL" id="KAL3231155.1"/>
    </source>
</evidence>
<proteinExistence type="predicted"/>
<comment type="caution">
    <text evidence="1">The sequence shown here is derived from an EMBL/GenBank/DDBJ whole genome shotgun (WGS) entry which is preliminary data.</text>
</comment>
<dbReference type="Pfam" id="PF22575">
    <property type="entry name" value="Vir1p"/>
    <property type="match status" value="3"/>
</dbReference>
<protein>
    <submittedName>
        <fullName evidence="1">Uncharacterized protein</fullName>
    </submittedName>
</protein>
<keyword evidence="2" id="KW-1185">Reference proteome</keyword>
<dbReference type="InterPro" id="IPR054776">
    <property type="entry name" value="VIR1_yeast"/>
</dbReference>
<dbReference type="EMBL" id="JBEVYD010000008">
    <property type="protein sequence ID" value="KAL3231155.1"/>
    <property type="molecule type" value="Genomic_DNA"/>
</dbReference>
<gene>
    <name evidence="1" type="ORF">RNJ44_00794</name>
</gene>
<reference evidence="1 2" key="1">
    <citation type="submission" date="2024-05" db="EMBL/GenBank/DDBJ databases">
        <title>Long read based assembly of the Candida bracarensis genome reveals expanded adhesin content.</title>
        <authorList>
            <person name="Marcet-Houben M."/>
            <person name="Ksiezopolska E."/>
            <person name="Gabaldon T."/>
        </authorList>
    </citation>
    <scope>NUCLEOTIDE SEQUENCE [LARGE SCALE GENOMIC DNA]</scope>
    <source>
        <strain evidence="1 2">CBM6</strain>
    </source>
</reference>
<name>A0ABR4NS51_9SACH</name>
<accession>A0ABR4NS51</accession>
<evidence type="ECO:0000313" key="2">
    <source>
        <dbReference type="Proteomes" id="UP001623330"/>
    </source>
</evidence>
<organism evidence="1 2">
    <name type="scientific">Nakaseomyces bracarensis</name>
    <dbReference type="NCBI Taxonomy" id="273131"/>
    <lineage>
        <taxon>Eukaryota</taxon>
        <taxon>Fungi</taxon>
        <taxon>Dikarya</taxon>
        <taxon>Ascomycota</taxon>
        <taxon>Saccharomycotina</taxon>
        <taxon>Saccharomycetes</taxon>
        <taxon>Saccharomycetales</taxon>
        <taxon>Saccharomycetaceae</taxon>
        <taxon>Nakaseomyces</taxon>
    </lineage>
</organism>
<dbReference type="Proteomes" id="UP001623330">
    <property type="component" value="Unassembled WGS sequence"/>
</dbReference>